<comment type="caution">
    <text evidence="1">The sequence shown here is derived from an EMBL/GenBank/DDBJ whole genome shotgun (WGS) entry which is preliminary data.</text>
</comment>
<organism evidence="1 2">
    <name type="scientific">Steinernema carpocapsae</name>
    <name type="common">Entomopathogenic nematode</name>
    <dbReference type="NCBI Taxonomy" id="34508"/>
    <lineage>
        <taxon>Eukaryota</taxon>
        <taxon>Metazoa</taxon>
        <taxon>Ecdysozoa</taxon>
        <taxon>Nematoda</taxon>
        <taxon>Chromadorea</taxon>
        <taxon>Rhabditida</taxon>
        <taxon>Tylenchina</taxon>
        <taxon>Panagrolaimomorpha</taxon>
        <taxon>Strongyloidoidea</taxon>
        <taxon>Steinernematidae</taxon>
        <taxon>Steinernema</taxon>
    </lineage>
</organism>
<evidence type="ECO:0000313" key="1">
    <source>
        <dbReference type="EMBL" id="TKR96873.1"/>
    </source>
</evidence>
<dbReference type="EMBL" id="AZBU02000002">
    <property type="protein sequence ID" value="TKR96873.1"/>
    <property type="molecule type" value="Genomic_DNA"/>
</dbReference>
<name>A0A4U5PK19_STECR</name>
<dbReference type="OrthoDB" id="10255543at2759"/>
<proteinExistence type="predicted"/>
<protein>
    <submittedName>
        <fullName evidence="1">Uncharacterized protein</fullName>
    </submittedName>
</protein>
<dbReference type="InterPro" id="IPR032942">
    <property type="entry name" value="BPI/LBP/Plunc"/>
</dbReference>
<dbReference type="PANTHER" id="PTHR10504:SF143">
    <property type="entry name" value="BPI2 DOMAIN-CONTAINING PROTEIN"/>
    <property type="match status" value="1"/>
</dbReference>
<dbReference type="GO" id="GO:0005615">
    <property type="term" value="C:extracellular space"/>
    <property type="evidence" value="ECO:0007669"/>
    <property type="project" value="TreeGrafter"/>
</dbReference>
<reference evidence="1 2" key="1">
    <citation type="journal article" date="2015" name="Genome Biol.">
        <title>Comparative genomics of Steinernema reveals deeply conserved gene regulatory networks.</title>
        <authorList>
            <person name="Dillman A.R."/>
            <person name="Macchietto M."/>
            <person name="Porter C.F."/>
            <person name="Rogers A."/>
            <person name="Williams B."/>
            <person name="Antoshechkin I."/>
            <person name="Lee M.M."/>
            <person name="Goodwin Z."/>
            <person name="Lu X."/>
            <person name="Lewis E.E."/>
            <person name="Goodrich-Blair H."/>
            <person name="Stock S.P."/>
            <person name="Adams B.J."/>
            <person name="Sternberg P.W."/>
            <person name="Mortazavi A."/>
        </authorList>
    </citation>
    <scope>NUCLEOTIDE SEQUENCE [LARGE SCALE GENOMIC DNA]</scope>
    <source>
        <strain evidence="1 2">ALL</strain>
    </source>
</reference>
<gene>
    <name evidence="1" type="ORF">L596_010826</name>
</gene>
<dbReference type="AlphaFoldDB" id="A0A4U5PK19"/>
<dbReference type="Gene3D" id="3.15.20.10">
    <property type="entry name" value="Bactericidal permeability-increasing protein, domain 2"/>
    <property type="match status" value="1"/>
</dbReference>
<dbReference type="Proteomes" id="UP000298663">
    <property type="component" value="Unassembled WGS sequence"/>
</dbReference>
<accession>A0A4U5PK19</accession>
<evidence type="ECO:0000313" key="2">
    <source>
        <dbReference type="Proteomes" id="UP000298663"/>
    </source>
</evidence>
<keyword evidence="2" id="KW-1185">Reference proteome</keyword>
<reference evidence="1 2" key="2">
    <citation type="journal article" date="2019" name="G3 (Bethesda)">
        <title>Hybrid Assembly of the Genome of the Entomopathogenic Nematode Steinernema carpocapsae Identifies the X-Chromosome.</title>
        <authorList>
            <person name="Serra L."/>
            <person name="Macchietto M."/>
            <person name="Macias-Munoz A."/>
            <person name="McGill C.J."/>
            <person name="Rodriguez I.M."/>
            <person name="Rodriguez B."/>
            <person name="Murad R."/>
            <person name="Mortazavi A."/>
        </authorList>
    </citation>
    <scope>NUCLEOTIDE SEQUENCE [LARGE SCALE GENOMIC DNA]</scope>
    <source>
        <strain evidence="1 2">ALL</strain>
    </source>
</reference>
<dbReference type="PANTHER" id="PTHR10504">
    <property type="entry name" value="BACTERICIDAL PERMEABILITY-INCREASING BPI PROTEIN-RELATED"/>
    <property type="match status" value="1"/>
</dbReference>
<sequence length="135" mass="15223">MAQICKQVKKFIDEVLNQRLADTQSKISLNETMKLNSFGKMAKTDGPIDAISDALMDKKMVSDFFIDYRLTENPICDQNGLELASVGEISYMGLGNTPFNARPLEWPANKERNSSSISVMVSDYLPNTFLYHAYK</sequence>